<dbReference type="CDD" id="cd09917">
    <property type="entry name" value="F-box_SF"/>
    <property type="match status" value="1"/>
</dbReference>
<dbReference type="SMART" id="SM00256">
    <property type="entry name" value="FBOX"/>
    <property type="match status" value="1"/>
</dbReference>
<proteinExistence type="predicted"/>
<dbReference type="NCBIfam" id="TIGR01640">
    <property type="entry name" value="F_box_assoc_1"/>
    <property type="match status" value="1"/>
</dbReference>
<dbReference type="Proteomes" id="UP000235220">
    <property type="component" value="Chromosome 7"/>
</dbReference>
<dbReference type="Pfam" id="PF00646">
    <property type="entry name" value="F-box"/>
    <property type="match status" value="1"/>
</dbReference>
<gene>
    <name evidence="2" type="primary">LOC108991793</name>
</gene>
<protein>
    <submittedName>
        <fullName evidence="2">F-box protein At5g49610-like</fullName>
    </submittedName>
</protein>
<dbReference type="RefSeq" id="XP_018821719.1">
    <property type="nucleotide sequence ID" value="XM_018966174.1"/>
</dbReference>
<dbReference type="SUPFAM" id="SSF81383">
    <property type="entry name" value="F-box domain"/>
    <property type="match status" value="1"/>
</dbReference>
<name>A0A2I4EQQ3_JUGRE</name>
<dbReference type="InterPro" id="IPR013187">
    <property type="entry name" value="F-box-assoc_dom_typ3"/>
</dbReference>
<organism evidence="1 2">
    <name type="scientific">Juglans regia</name>
    <name type="common">English walnut</name>
    <dbReference type="NCBI Taxonomy" id="51240"/>
    <lineage>
        <taxon>Eukaryota</taxon>
        <taxon>Viridiplantae</taxon>
        <taxon>Streptophyta</taxon>
        <taxon>Embryophyta</taxon>
        <taxon>Tracheophyta</taxon>
        <taxon>Spermatophyta</taxon>
        <taxon>Magnoliopsida</taxon>
        <taxon>eudicotyledons</taxon>
        <taxon>Gunneridae</taxon>
        <taxon>Pentapetalae</taxon>
        <taxon>rosids</taxon>
        <taxon>fabids</taxon>
        <taxon>Fagales</taxon>
        <taxon>Juglandaceae</taxon>
        <taxon>Juglans</taxon>
    </lineage>
</organism>
<dbReference type="InterPro" id="IPR017451">
    <property type="entry name" value="F-box-assoc_interact_dom"/>
</dbReference>
<accession>A0A2I4EQQ3</accession>
<dbReference type="KEGG" id="jre:108991793"/>
<reference evidence="2" key="1">
    <citation type="submission" date="2025-08" db="UniProtKB">
        <authorList>
            <consortium name="RefSeq"/>
        </authorList>
    </citation>
    <scope>IDENTIFICATION</scope>
    <source>
        <tissue evidence="2">Leaves</tissue>
    </source>
</reference>
<evidence type="ECO:0000313" key="2">
    <source>
        <dbReference type="RefSeq" id="XP_018821719.1"/>
    </source>
</evidence>
<dbReference type="PROSITE" id="PS50181">
    <property type="entry name" value="FBOX"/>
    <property type="match status" value="1"/>
</dbReference>
<dbReference type="Gene3D" id="1.20.1280.50">
    <property type="match status" value="1"/>
</dbReference>
<sequence length="404" mass="47189">MESQPDDLPPDMIFEILTRLSLEDIGRCRLVSKAWNLTTYESIFMQQNCQRAKTISGCFIESWYKYCEPSPEFVSINNVSDCDPKLSLRFLPPPVKIEAATKQGILLCMNDYRTRRLRIPEYYVCKPSTKEWHQIPNPKTRYFTEKMAMLVLRSKPLRYKIVRFSQPKSPFTRYKSIWYKCYRCEIFDSETWAWKRLKDVLLPDGKFIGFEPVVSACGVLYSLMPDNEIFAFHEDTESWTTFELPFPLCKKDYFKHMKLVEYRGRLGMLCMGENFIMQLWVMEGHDMKIWSKRETISIEALRDVETHTTPAAMLSTGVALMRGYSAVVFYDVKSGRPSINVCKVGKFFDAIFPFQSDLEPVHLKKKSFTRGVGSAGGMRFPFLLFVVVLAWVFLFICSYLAYYS</sequence>
<dbReference type="Gramene" id="Jr07_37940_p1">
    <property type="protein sequence ID" value="cds.Jr07_37940_p1"/>
    <property type="gene ID" value="Jr07_37940"/>
</dbReference>
<dbReference type="GeneID" id="108991793"/>
<keyword evidence="1" id="KW-1185">Reference proteome</keyword>
<dbReference type="InterPro" id="IPR036047">
    <property type="entry name" value="F-box-like_dom_sf"/>
</dbReference>
<dbReference type="AlphaFoldDB" id="A0A2I4EQQ3"/>
<evidence type="ECO:0000313" key="1">
    <source>
        <dbReference type="Proteomes" id="UP000235220"/>
    </source>
</evidence>
<dbReference type="PANTHER" id="PTHR35546">
    <property type="entry name" value="F-BOX PROTEIN INTERACTION DOMAIN PROTEIN-RELATED"/>
    <property type="match status" value="1"/>
</dbReference>
<dbReference type="InterPro" id="IPR055290">
    <property type="entry name" value="At3g26010-like"/>
</dbReference>
<dbReference type="Pfam" id="PF08268">
    <property type="entry name" value="FBA_3"/>
    <property type="match status" value="1"/>
</dbReference>
<dbReference type="OrthoDB" id="1845982at2759"/>
<dbReference type="PANTHER" id="PTHR35546:SF16">
    <property type="entry name" value="F-BOX ASSOCIATED UBIQUITINATION EFFECTOR FAMILY PROTEIN-RELATED"/>
    <property type="match status" value="1"/>
</dbReference>
<dbReference type="InterPro" id="IPR001810">
    <property type="entry name" value="F-box_dom"/>
</dbReference>